<keyword evidence="5" id="KW-0411">Iron-sulfur</keyword>
<organism evidence="7 8">
    <name type="scientific">Sulfodiicoccus acidiphilus</name>
    <dbReference type="NCBI Taxonomy" id="1670455"/>
    <lineage>
        <taxon>Archaea</taxon>
        <taxon>Thermoproteota</taxon>
        <taxon>Thermoprotei</taxon>
        <taxon>Sulfolobales</taxon>
        <taxon>Sulfolobaceae</taxon>
        <taxon>Sulfodiicoccus</taxon>
    </lineage>
</organism>
<evidence type="ECO:0000256" key="3">
    <source>
        <dbReference type="ARBA" id="ARBA00023002"/>
    </source>
</evidence>
<dbReference type="Gene3D" id="3.10.20.30">
    <property type="match status" value="1"/>
</dbReference>
<evidence type="ECO:0000256" key="1">
    <source>
        <dbReference type="ARBA" id="ARBA00022714"/>
    </source>
</evidence>
<reference evidence="8" key="1">
    <citation type="submission" date="2018-04" db="EMBL/GenBank/DDBJ databases">
        <title>Complete genome sequence of Sulfodiicoccus acidiphilus strain HS-1.</title>
        <authorList>
            <person name="Sakai H.D."/>
            <person name="Kurosawa N."/>
        </authorList>
    </citation>
    <scope>NUCLEOTIDE SEQUENCE [LARGE SCALE GENOMIC DNA]</scope>
    <source>
        <strain evidence="8">HS-1</strain>
    </source>
</reference>
<dbReference type="Pfam" id="PF00111">
    <property type="entry name" value="Fer2"/>
    <property type="match status" value="1"/>
</dbReference>
<dbReference type="CDD" id="cd00207">
    <property type="entry name" value="fer2"/>
    <property type="match status" value="1"/>
</dbReference>
<dbReference type="InterPro" id="IPR012675">
    <property type="entry name" value="Beta-grasp_dom_sf"/>
</dbReference>
<accession>A0A348B3V4</accession>
<dbReference type="Proteomes" id="UP000276741">
    <property type="component" value="Chromosome"/>
</dbReference>
<dbReference type="FunFam" id="1.10.150.120:FF:000003">
    <property type="entry name" value="Carbon monoxide dehydrogenase, small subunit"/>
    <property type="match status" value="1"/>
</dbReference>
<dbReference type="InterPro" id="IPR051452">
    <property type="entry name" value="Diverse_Oxidoreductases"/>
</dbReference>
<dbReference type="EMBL" id="AP018553">
    <property type="protein sequence ID" value="BBD72856.1"/>
    <property type="molecule type" value="Genomic_DNA"/>
</dbReference>
<dbReference type="AlphaFoldDB" id="A0A348B3V4"/>
<dbReference type="GO" id="GO:0016491">
    <property type="term" value="F:oxidoreductase activity"/>
    <property type="evidence" value="ECO:0007669"/>
    <property type="project" value="UniProtKB-KW"/>
</dbReference>
<evidence type="ECO:0000256" key="4">
    <source>
        <dbReference type="ARBA" id="ARBA00023004"/>
    </source>
</evidence>
<dbReference type="PANTHER" id="PTHR44379:SF5">
    <property type="entry name" value="OXIDOREDUCTASE WITH IRON-SULFUR SUBUNIT"/>
    <property type="match status" value="1"/>
</dbReference>
<dbReference type="GO" id="GO:0051537">
    <property type="term" value="F:2 iron, 2 sulfur cluster binding"/>
    <property type="evidence" value="ECO:0007669"/>
    <property type="project" value="UniProtKB-KW"/>
</dbReference>
<sequence length="164" mass="17976">MMSTLVRPGETTKVSLRINNVVHQVEVEPRKLLVHTLRDIGLTGTKVGCDTSVCGACTVLMNGKPIKSCTVLTVQADGSDITTIEGLSVEGKLHPLQEAFWENHALQCGYCTSGMIMNAYALLKEHKNPSEEEIRNYMHGNLCRCTGYQNIVKAVREAAKRMGA</sequence>
<evidence type="ECO:0000256" key="5">
    <source>
        <dbReference type="ARBA" id="ARBA00023014"/>
    </source>
</evidence>
<dbReference type="Gene3D" id="1.10.150.120">
    <property type="entry name" value="[2Fe-2S]-binding domain"/>
    <property type="match status" value="1"/>
</dbReference>
<dbReference type="InterPro" id="IPR001041">
    <property type="entry name" value="2Fe-2S_ferredoxin-type"/>
</dbReference>
<proteinExistence type="predicted"/>
<name>A0A348B3V4_9CREN</name>
<protein>
    <submittedName>
        <fullName evidence="7">(2Fe-2S)-binding protein</fullName>
    </submittedName>
</protein>
<dbReference type="SUPFAM" id="SSF54292">
    <property type="entry name" value="2Fe-2S ferredoxin-like"/>
    <property type="match status" value="1"/>
</dbReference>
<dbReference type="NCBIfam" id="NF041020">
    <property type="entry name" value="glyceraldDH_gamma"/>
    <property type="match status" value="1"/>
</dbReference>
<dbReference type="GO" id="GO:0046872">
    <property type="term" value="F:metal ion binding"/>
    <property type="evidence" value="ECO:0007669"/>
    <property type="project" value="UniProtKB-KW"/>
</dbReference>
<dbReference type="KEGG" id="sacd:HS1genome_1245"/>
<evidence type="ECO:0000313" key="8">
    <source>
        <dbReference type="Proteomes" id="UP000276741"/>
    </source>
</evidence>
<keyword evidence="1" id="KW-0001">2Fe-2S</keyword>
<dbReference type="InterPro" id="IPR036884">
    <property type="entry name" value="2Fe-2S-bd_dom_sf"/>
</dbReference>
<dbReference type="PANTHER" id="PTHR44379">
    <property type="entry name" value="OXIDOREDUCTASE WITH IRON-SULFUR SUBUNIT"/>
    <property type="match status" value="1"/>
</dbReference>
<dbReference type="InterPro" id="IPR036010">
    <property type="entry name" value="2Fe-2S_ferredoxin-like_sf"/>
</dbReference>
<dbReference type="PROSITE" id="PS51085">
    <property type="entry name" value="2FE2S_FER_2"/>
    <property type="match status" value="1"/>
</dbReference>
<evidence type="ECO:0000256" key="2">
    <source>
        <dbReference type="ARBA" id="ARBA00022723"/>
    </source>
</evidence>
<keyword evidence="4" id="KW-0408">Iron</keyword>
<feature type="domain" description="2Fe-2S ferredoxin-type" evidence="6">
    <location>
        <begin position="12"/>
        <end position="87"/>
    </location>
</feature>
<dbReference type="InterPro" id="IPR002888">
    <property type="entry name" value="2Fe-2S-bd"/>
</dbReference>
<gene>
    <name evidence="7" type="ORF">HS1genome_1245</name>
</gene>
<keyword evidence="2" id="KW-0479">Metal-binding</keyword>
<keyword evidence="3" id="KW-0560">Oxidoreductase</keyword>
<dbReference type="FunFam" id="3.10.20.30:FF:000020">
    <property type="entry name" value="Xanthine dehydrogenase iron-sulfur subunit"/>
    <property type="match status" value="1"/>
</dbReference>
<evidence type="ECO:0000313" key="7">
    <source>
        <dbReference type="EMBL" id="BBD72856.1"/>
    </source>
</evidence>
<keyword evidence="8" id="KW-1185">Reference proteome</keyword>
<evidence type="ECO:0000259" key="6">
    <source>
        <dbReference type="PROSITE" id="PS51085"/>
    </source>
</evidence>
<dbReference type="SUPFAM" id="SSF47741">
    <property type="entry name" value="CO dehydrogenase ISP C-domain like"/>
    <property type="match status" value="1"/>
</dbReference>
<dbReference type="Pfam" id="PF01799">
    <property type="entry name" value="Fer2_2"/>
    <property type="match status" value="1"/>
</dbReference>
<dbReference type="InterPro" id="IPR053590">
    <property type="entry name" value="Glyceraldehyde_DH_small"/>
</dbReference>